<protein>
    <submittedName>
        <fullName evidence="1">Uncharacterized protein</fullName>
    </submittedName>
</protein>
<evidence type="ECO:0000313" key="1">
    <source>
        <dbReference type="EMBL" id="MCD7468491.1"/>
    </source>
</evidence>
<accession>A0ABS8TAP3</accession>
<name>A0ABS8TAP3_DATST</name>
<feature type="non-terminal residue" evidence="1">
    <location>
        <position position="1"/>
    </location>
</feature>
<comment type="caution">
    <text evidence="1">The sequence shown here is derived from an EMBL/GenBank/DDBJ whole genome shotgun (WGS) entry which is preliminary data.</text>
</comment>
<evidence type="ECO:0000313" key="2">
    <source>
        <dbReference type="Proteomes" id="UP000823775"/>
    </source>
</evidence>
<keyword evidence="2" id="KW-1185">Reference proteome</keyword>
<sequence length="99" mass="9927">GLGFEVGVKVMSDRGRSVGSCVGIGCRARPGVGLWSRDRVSGVRSGSGVGVEIEVGVGSRVVGRESGGGSGVQVSGVKLGSGRVSGKVEGIQNRVESWV</sequence>
<dbReference type="EMBL" id="JACEIK010001345">
    <property type="protein sequence ID" value="MCD7468491.1"/>
    <property type="molecule type" value="Genomic_DNA"/>
</dbReference>
<gene>
    <name evidence="1" type="ORF">HAX54_006749</name>
</gene>
<proteinExistence type="predicted"/>
<dbReference type="Proteomes" id="UP000823775">
    <property type="component" value="Unassembled WGS sequence"/>
</dbReference>
<organism evidence="1 2">
    <name type="scientific">Datura stramonium</name>
    <name type="common">Jimsonweed</name>
    <name type="synonym">Common thornapple</name>
    <dbReference type="NCBI Taxonomy" id="4076"/>
    <lineage>
        <taxon>Eukaryota</taxon>
        <taxon>Viridiplantae</taxon>
        <taxon>Streptophyta</taxon>
        <taxon>Embryophyta</taxon>
        <taxon>Tracheophyta</taxon>
        <taxon>Spermatophyta</taxon>
        <taxon>Magnoliopsida</taxon>
        <taxon>eudicotyledons</taxon>
        <taxon>Gunneridae</taxon>
        <taxon>Pentapetalae</taxon>
        <taxon>asterids</taxon>
        <taxon>lamiids</taxon>
        <taxon>Solanales</taxon>
        <taxon>Solanaceae</taxon>
        <taxon>Solanoideae</taxon>
        <taxon>Datureae</taxon>
        <taxon>Datura</taxon>
    </lineage>
</organism>
<reference evidence="1 2" key="1">
    <citation type="journal article" date="2021" name="BMC Genomics">
        <title>Datura genome reveals duplications of psychoactive alkaloid biosynthetic genes and high mutation rate following tissue culture.</title>
        <authorList>
            <person name="Rajewski A."/>
            <person name="Carter-House D."/>
            <person name="Stajich J."/>
            <person name="Litt A."/>
        </authorList>
    </citation>
    <scope>NUCLEOTIDE SEQUENCE [LARGE SCALE GENOMIC DNA]</scope>
    <source>
        <strain evidence="1">AR-01</strain>
    </source>
</reference>